<dbReference type="PANTHER" id="PTHR12650">
    <property type="entry name" value="40S RIBOSOMAL PROTEIN S30/UBIQUITIN-LIKE PROTEIN FUBI"/>
    <property type="match status" value="1"/>
</dbReference>
<dbReference type="InterPro" id="IPR006846">
    <property type="entry name" value="Ribosomal_eS30"/>
</dbReference>
<evidence type="ECO:0000313" key="6">
    <source>
        <dbReference type="Proteomes" id="UP001303046"/>
    </source>
</evidence>
<name>A0ABR1DUZ2_NECAM</name>
<sequence>MLTLLLLLHLIFQLSDAFFLIGPTCGCPSTNPTCPPQPGCPVQGVATQQVQPIPVPDELEMRAAAFGVPIGQRQHAPTNLEQFEKLVDRQEAIYAATANPATPLPDDESEHSGGLGRQLEIRRAPAIHFTQQEGTTENLTTEPEEEEDLPTTPIPEASSKCNSQVLKKLMLEQMTSNSSESKRKINVAAEAKFGGNVDEFDLANMQIFINALDGGIHRLEVAPETTIGQIKQSLGAAEHILSYGSAILDETLSLSSLDITEGASLAINARLLGGKVHGSLARAGKVRAQTPKVEKQEKKKKKKGRAARRIQYTRRFVNVATGPGKKRGPNSNAA</sequence>
<evidence type="ECO:0000256" key="3">
    <source>
        <dbReference type="SAM" id="MobiDB-lite"/>
    </source>
</evidence>
<keyword evidence="4" id="KW-0732">Signal</keyword>
<evidence type="ECO:0000256" key="1">
    <source>
        <dbReference type="ARBA" id="ARBA00022980"/>
    </source>
</evidence>
<dbReference type="Gene3D" id="3.10.20.90">
    <property type="entry name" value="Phosphatidylinositol 3-kinase Catalytic Subunit, Chain A, domain 1"/>
    <property type="match status" value="1"/>
</dbReference>
<feature type="chain" id="PRO_5047010568" description="40S ribosomal protein S30" evidence="4">
    <location>
        <begin position="18"/>
        <end position="334"/>
    </location>
</feature>
<keyword evidence="1" id="KW-0689">Ribosomal protein</keyword>
<dbReference type="SUPFAM" id="SSF54236">
    <property type="entry name" value="Ubiquitin-like"/>
    <property type="match status" value="1"/>
</dbReference>
<dbReference type="PANTHER" id="PTHR12650:SF15">
    <property type="entry name" value="RIBOSOMAL PROTEIN S30, ISOFORM A"/>
    <property type="match status" value="1"/>
</dbReference>
<dbReference type="Pfam" id="PF04758">
    <property type="entry name" value="Ribosomal_S30"/>
    <property type="match status" value="1"/>
</dbReference>
<accession>A0ABR1DUZ2</accession>
<dbReference type="EMBL" id="JAVFWL010000005">
    <property type="protein sequence ID" value="KAK6753736.1"/>
    <property type="molecule type" value="Genomic_DNA"/>
</dbReference>
<organism evidence="5 6">
    <name type="scientific">Necator americanus</name>
    <name type="common">Human hookworm</name>
    <dbReference type="NCBI Taxonomy" id="51031"/>
    <lineage>
        <taxon>Eukaryota</taxon>
        <taxon>Metazoa</taxon>
        <taxon>Ecdysozoa</taxon>
        <taxon>Nematoda</taxon>
        <taxon>Chromadorea</taxon>
        <taxon>Rhabditida</taxon>
        <taxon>Rhabditina</taxon>
        <taxon>Rhabditomorpha</taxon>
        <taxon>Strongyloidea</taxon>
        <taxon>Ancylostomatidae</taxon>
        <taxon>Bunostominae</taxon>
        <taxon>Necator</taxon>
    </lineage>
</organism>
<dbReference type="InterPro" id="IPR029071">
    <property type="entry name" value="Ubiquitin-like_domsf"/>
</dbReference>
<feature type="compositionally biased region" description="Basic residues" evidence="3">
    <location>
        <begin position="298"/>
        <end position="312"/>
    </location>
</feature>
<feature type="region of interest" description="Disordered" evidence="3">
    <location>
        <begin position="128"/>
        <end position="158"/>
    </location>
</feature>
<evidence type="ECO:0008006" key="7">
    <source>
        <dbReference type="Google" id="ProtNLM"/>
    </source>
</evidence>
<evidence type="ECO:0000256" key="4">
    <source>
        <dbReference type="SAM" id="SignalP"/>
    </source>
</evidence>
<protein>
    <recommendedName>
        <fullName evidence="7">40S ribosomal protein S30</fullName>
    </recommendedName>
</protein>
<proteinExistence type="predicted"/>
<evidence type="ECO:0000313" key="5">
    <source>
        <dbReference type="EMBL" id="KAK6753736.1"/>
    </source>
</evidence>
<keyword evidence="2" id="KW-0687">Ribonucleoprotein</keyword>
<evidence type="ECO:0000256" key="2">
    <source>
        <dbReference type="ARBA" id="ARBA00023274"/>
    </source>
</evidence>
<comment type="caution">
    <text evidence="5">The sequence shown here is derived from an EMBL/GenBank/DDBJ whole genome shotgun (WGS) entry which is preliminary data.</text>
</comment>
<feature type="region of interest" description="Disordered" evidence="3">
    <location>
        <begin position="283"/>
        <end position="312"/>
    </location>
</feature>
<dbReference type="Proteomes" id="UP001303046">
    <property type="component" value="Unassembled WGS sequence"/>
</dbReference>
<reference evidence="5 6" key="1">
    <citation type="submission" date="2023-08" db="EMBL/GenBank/DDBJ databases">
        <title>A Necator americanus chromosomal reference genome.</title>
        <authorList>
            <person name="Ilik V."/>
            <person name="Petrzelkova K.J."/>
            <person name="Pardy F."/>
            <person name="Fuh T."/>
            <person name="Niatou-Singa F.S."/>
            <person name="Gouil Q."/>
            <person name="Baker L."/>
            <person name="Ritchie M.E."/>
            <person name="Jex A.R."/>
            <person name="Gazzola D."/>
            <person name="Li H."/>
            <person name="Toshio Fujiwara R."/>
            <person name="Zhan B."/>
            <person name="Aroian R.V."/>
            <person name="Pafco B."/>
            <person name="Schwarz E.M."/>
        </authorList>
    </citation>
    <scope>NUCLEOTIDE SEQUENCE [LARGE SCALE GENOMIC DNA]</scope>
    <source>
        <strain evidence="5 6">Aroian</strain>
        <tissue evidence="5">Whole animal</tissue>
    </source>
</reference>
<gene>
    <name evidence="5" type="primary">Necator_chrV.g17782</name>
    <name evidence="5" type="ORF">RB195_012992</name>
</gene>
<feature type="signal peptide" evidence="4">
    <location>
        <begin position="1"/>
        <end position="17"/>
    </location>
</feature>
<keyword evidence="6" id="KW-1185">Reference proteome</keyword>